<sequence length="176" mass="19943">MAKNPIKSDIPELQNCPGSGYLPSSLPKRETKQQRVTGGINPIHLAQGELCDLQGRLQSVEESLHSNQEKIKVLLNVIQDLEKARALTEGRNFYRTGQDLNNCSTCQNTACIIYSVEYDFRQQEGRFHEVLQSLEEAEPAEEASPPPKSPGGPPVPEKQDLRRKTKKVKRKCFWWI</sequence>
<dbReference type="Proteomes" id="UP001162501">
    <property type="component" value="Chromosome 14"/>
</dbReference>
<organism evidence="1 2">
    <name type="scientific">Rangifer tarandus platyrhynchus</name>
    <name type="common">Svalbard reindeer</name>
    <dbReference type="NCBI Taxonomy" id="3082113"/>
    <lineage>
        <taxon>Eukaryota</taxon>
        <taxon>Metazoa</taxon>
        <taxon>Chordata</taxon>
        <taxon>Craniata</taxon>
        <taxon>Vertebrata</taxon>
        <taxon>Euteleostomi</taxon>
        <taxon>Mammalia</taxon>
        <taxon>Eutheria</taxon>
        <taxon>Laurasiatheria</taxon>
        <taxon>Artiodactyla</taxon>
        <taxon>Ruminantia</taxon>
        <taxon>Pecora</taxon>
        <taxon>Cervidae</taxon>
        <taxon>Odocoileinae</taxon>
        <taxon>Rangifer</taxon>
    </lineage>
</organism>
<proteinExistence type="predicted"/>
<accession>A0AC59YEB4</accession>
<evidence type="ECO:0000313" key="1">
    <source>
        <dbReference type="EMBL" id="CAM9617107.1"/>
    </source>
</evidence>
<reference evidence="1" key="2">
    <citation type="submission" date="2025-03" db="EMBL/GenBank/DDBJ databases">
        <authorList>
            <consortium name="ELIXIR-Norway"/>
            <consortium name="Elixir Norway"/>
        </authorList>
    </citation>
    <scope>NUCLEOTIDE SEQUENCE</scope>
</reference>
<reference evidence="1" key="1">
    <citation type="submission" date="2023-05" db="EMBL/GenBank/DDBJ databases">
        <authorList>
            <consortium name="ELIXIR-Norway"/>
        </authorList>
    </citation>
    <scope>NUCLEOTIDE SEQUENCE</scope>
</reference>
<evidence type="ECO:0000313" key="2">
    <source>
        <dbReference type="Proteomes" id="UP001162501"/>
    </source>
</evidence>
<dbReference type="EMBL" id="OX596098">
    <property type="protein sequence ID" value="CAM9617107.1"/>
    <property type="molecule type" value="Genomic_DNA"/>
</dbReference>
<protein>
    <submittedName>
        <fullName evidence="1">Uncharacterized protein</fullName>
    </submittedName>
</protein>
<name>A0AC59YEB4_RANTA</name>
<gene>
    <name evidence="1" type="ORF">MRATA1EN22A_LOCUS5031</name>
</gene>